<evidence type="ECO:0000313" key="3">
    <source>
        <dbReference type="Proteomes" id="UP000316921"/>
    </source>
</evidence>
<dbReference type="InterPro" id="IPR002575">
    <property type="entry name" value="Aminoglycoside_PTrfase"/>
</dbReference>
<dbReference type="AlphaFoldDB" id="A0A518BRE9"/>
<dbReference type="Pfam" id="PF01636">
    <property type="entry name" value="APH"/>
    <property type="match status" value="1"/>
</dbReference>
<dbReference type="InterPro" id="IPR011009">
    <property type="entry name" value="Kinase-like_dom_sf"/>
</dbReference>
<dbReference type="InterPro" id="IPR052732">
    <property type="entry name" value="Cell-binding_unc_protein"/>
</dbReference>
<name>A0A518BRE9_9BACT</name>
<dbReference type="Proteomes" id="UP000316921">
    <property type="component" value="Chromosome"/>
</dbReference>
<keyword evidence="3" id="KW-1185">Reference proteome</keyword>
<organism evidence="2 3">
    <name type="scientific">Engelhardtia mirabilis</name>
    <dbReference type="NCBI Taxonomy" id="2528011"/>
    <lineage>
        <taxon>Bacteria</taxon>
        <taxon>Pseudomonadati</taxon>
        <taxon>Planctomycetota</taxon>
        <taxon>Planctomycetia</taxon>
        <taxon>Planctomycetia incertae sedis</taxon>
        <taxon>Engelhardtia</taxon>
    </lineage>
</organism>
<reference evidence="2 3" key="1">
    <citation type="submission" date="2019-02" db="EMBL/GenBank/DDBJ databases">
        <title>Deep-cultivation of Planctomycetes and their phenomic and genomic characterization uncovers novel biology.</title>
        <authorList>
            <person name="Wiegand S."/>
            <person name="Jogler M."/>
            <person name="Boedeker C."/>
            <person name="Pinto D."/>
            <person name="Vollmers J."/>
            <person name="Rivas-Marin E."/>
            <person name="Kohn T."/>
            <person name="Peeters S.H."/>
            <person name="Heuer A."/>
            <person name="Rast P."/>
            <person name="Oberbeckmann S."/>
            <person name="Bunk B."/>
            <person name="Jeske O."/>
            <person name="Meyerdierks A."/>
            <person name="Storesund J.E."/>
            <person name="Kallscheuer N."/>
            <person name="Luecker S."/>
            <person name="Lage O.M."/>
            <person name="Pohl T."/>
            <person name="Merkel B.J."/>
            <person name="Hornburger P."/>
            <person name="Mueller R.-W."/>
            <person name="Bruemmer F."/>
            <person name="Labrenz M."/>
            <person name="Spormann A.M."/>
            <person name="Op den Camp H."/>
            <person name="Overmann J."/>
            <person name="Amann R."/>
            <person name="Jetten M.S.M."/>
            <person name="Mascher T."/>
            <person name="Medema M.H."/>
            <person name="Devos D.P."/>
            <person name="Kaster A.-K."/>
            <person name="Ovreas L."/>
            <person name="Rohde M."/>
            <person name="Galperin M.Y."/>
            <person name="Jogler C."/>
        </authorList>
    </citation>
    <scope>NUCLEOTIDE SEQUENCE [LARGE SCALE GENOMIC DNA]</scope>
    <source>
        <strain evidence="2 3">Pla133</strain>
    </source>
</reference>
<feature type="domain" description="Aminoglycoside phosphotransferase" evidence="1">
    <location>
        <begin position="108"/>
        <end position="295"/>
    </location>
</feature>
<protein>
    <recommendedName>
        <fullName evidence="1">Aminoglycoside phosphotransferase domain-containing protein</fullName>
    </recommendedName>
</protein>
<dbReference type="RefSeq" id="WP_419191863.1">
    <property type="nucleotide sequence ID" value="NZ_CP036287.1"/>
</dbReference>
<dbReference type="SUPFAM" id="SSF56112">
    <property type="entry name" value="Protein kinase-like (PK-like)"/>
    <property type="match status" value="1"/>
</dbReference>
<sequence length="547" mass="60312">MLGQNPLRTLLDDGRLYPDGQAPERFVETHISVLAFARDLVYKVKKPVDLGFVDFTTAQRRLHFCAEELRLNARISPEMYLGVARLTRGEDGAPRFGPPGPPPEEVGEALDFAVVMRCLPERGMLDAALDRGEIDNGLLERLANTLVDFHASAERGPQVDAHAEPAAVAGVVQANFDDTRDLVGDLLAEEGRLATPELHAHVEAAARDFLANHAELLEARIAAGRVVDGHGDLHAGNVCVVDEHLWIYDCVEFELAFRAGDVACDLAFLCMDLDLRGYRAFAAYLARRYADLAEDAELARLLPFYKGYRAMVRAKVEAIGARDPDRPPAERAGSLARARRHFNLAASYTLPPALILTCGLPATGKSWMGERVAQALGGPIHKSDVRRKQLAGLAIGNRQREGYDQGLYTPQNKQLTYDSLLADARADLLAGRSVVIDGSFVQAKWRVPFRDLAAELDAPMVLLEMRADEETIKRRIEKRLKDPHEPSEADFNVYLALRDQWEEPDELEPEQHLVVDAGGSTEAAIGRLLDRIRGLARGQSDERGAAD</sequence>
<evidence type="ECO:0000259" key="1">
    <source>
        <dbReference type="Pfam" id="PF01636"/>
    </source>
</evidence>
<dbReference type="InterPro" id="IPR027417">
    <property type="entry name" value="P-loop_NTPase"/>
</dbReference>
<dbReference type="KEGG" id="pbap:Pla133_46750"/>
<gene>
    <name evidence="2" type="ORF">Pla133_46750</name>
</gene>
<dbReference type="SUPFAM" id="SSF52540">
    <property type="entry name" value="P-loop containing nucleoside triphosphate hydrolases"/>
    <property type="match status" value="1"/>
</dbReference>
<dbReference type="Gene3D" id="3.40.50.300">
    <property type="entry name" value="P-loop containing nucleotide triphosphate hydrolases"/>
    <property type="match status" value="1"/>
</dbReference>
<accession>A0A518BRE9</accession>
<evidence type="ECO:0000313" key="2">
    <source>
        <dbReference type="EMBL" id="QDU69555.1"/>
    </source>
</evidence>
<dbReference type="PANTHER" id="PTHR43883:SF1">
    <property type="entry name" value="GLUCONOKINASE"/>
    <property type="match status" value="1"/>
</dbReference>
<dbReference type="PANTHER" id="PTHR43883">
    <property type="entry name" value="SLR0207 PROTEIN"/>
    <property type="match status" value="1"/>
</dbReference>
<dbReference type="EMBL" id="CP036287">
    <property type="protein sequence ID" value="QDU69555.1"/>
    <property type="molecule type" value="Genomic_DNA"/>
</dbReference>
<proteinExistence type="predicted"/>
<dbReference type="Pfam" id="PF13671">
    <property type="entry name" value="AAA_33"/>
    <property type="match status" value="1"/>
</dbReference>